<reference evidence="2" key="1">
    <citation type="submission" date="2020-10" db="EMBL/GenBank/DDBJ databases">
        <authorList>
            <person name="Gilroy R."/>
        </authorList>
    </citation>
    <scope>NUCLEOTIDE SEQUENCE</scope>
    <source>
        <strain evidence="2">CHK189-12415</strain>
    </source>
</reference>
<dbReference type="InterPro" id="IPR036059">
    <property type="entry name" value="TldD/PmbA_sf"/>
</dbReference>
<name>A0A9D1J4M9_9FIRM</name>
<dbReference type="InterPro" id="IPR045569">
    <property type="entry name" value="Metalloprtase-TldD/E_C"/>
</dbReference>
<sequence length="98" mass="9986">REELLGKAGTAVMITFMKGAHAGANAVSGDFSLESKGFLVEDGKIVRAVEEITVAGNFFQMLKDITAVANDLKVNVEDGASCCGAPTVLVSGLAIAGA</sequence>
<dbReference type="GO" id="GO:0005829">
    <property type="term" value="C:cytosol"/>
    <property type="evidence" value="ECO:0007669"/>
    <property type="project" value="TreeGrafter"/>
</dbReference>
<gene>
    <name evidence="2" type="ORF">IAB37_03285</name>
</gene>
<dbReference type="Proteomes" id="UP000824241">
    <property type="component" value="Unassembled WGS sequence"/>
</dbReference>
<evidence type="ECO:0000313" key="3">
    <source>
        <dbReference type="Proteomes" id="UP000824241"/>
    </source>
</evidence>
<proteinExistence type="predicted"/>
<evidence type="ECO:0000313" key="2">
    <source>
        <dbReference type="EMBL" id="HIR60580.1"/>
    </source>
</evidence>
<feature type="non-terminal residue" evidence="2">
    <location>
        <position position="1"/>
    </location>
</feature>
<dbReference type="EMBL" id="DVHA01000107">
    <property type="protein sequence ID" value="HIR60580.1"/>
    <property type="molecule type" value="Genomic_DNA"/>
</dbReference>
<evidence type="ECO:0000259" key="1">
    <source>
        <dbReference type="Pfam" id="PF19289"/>
    </source>
</evidence>
<feature type="domain" description="Metalloprotease TldD/E C-terminal" evidence="1">
    <location>
        <begin position="2"/>
        <end position="97"/>
    </location>
</feature>
<dbReference type="GO" id="GO:0008237">
    <property type="term" value="F:metallopeptidase activity"/>
    <property type="evidence" value="ECO:0007669"/>
    <property type="project" value="InterPro"/>
</dbReference>
<accession>A0A9D1J4M9</accession>
<protein>
    <submittedName>
        <fullName evidence="2">TldD/PmbA family protein</fullName>
    </submittedName>
</protein>
<reference evidence="2" key="2">
    <citation type="journal article" date="2021" name="PeerJ">
        <title>Extensive microbial diversity within the chicken gut microbiome revealed by metagenomics and culture.</title>
        <authorList>
            <person name="Gilroy R."/>
            <person name="Ravi A."/>
            <person name="Getino M."/>
            <person name="Pursley I."/>
            <person name="Horton D.L."/>
            <person name="Alikhan N.F."/>
            <person name="Baker D."/>
            <person name="Gharbi K."/>
            <person name="Hall N."/>
            <person name="Watson M."/>
            <person name="Adriaenssens E.M."/>
            <person name="Foster-Nyarko E."/>
            <person name="Jarju S."/>
            <person name="Secka A."/>
            <person name="Antonio M."/>
            <person name="Oren A."/>
            <person name="Chaudhuri R.R."/>
            <person name="La Ragione R."/>
            <person name="Hildebrand F."/>
            <person name="Pallen M.J."/>
        </authorList>
    </citation>
    <scope>NUCLEOTIDE SEQUENCE</scope>
    <source>
        <strain evidence="2">CHK189-12415</strain>
    </source>
</reference>
<dbReference type="GO" id="GO:0006508">
    <property type="term" value="P:proteolysis"/>
    <property type="evidence" value="ECO:0007669"/>
    <property type="project" value="InterPro"/>
</dbReference>
<dbReference type="AlphaFoldDB" id="A0A9D1J4M9"/>
<dbReference type="PANTHER" id="PTHR43421">
    <property type="entry name" value="METALLOPROTEASE PMBA"/>
    <property type="match status" value="1"/>
</dbReference>
<dbReference type="Pfam" id="PF19289">
    <property type="entry name" value="PmbA_TldD_3rd"/>
    <property type="match status" value="1"/>
</dbReference>
<dbReference type="InterPro" id="IPR047657">
    <property type="entry name" value="PmbA"/>
</dbReference>
<dbReference type="SUPFAM" id="SSF111283">
    <property type="entry name" value="Putative modulator of DNA gyrase, PmbA/TldD"/>
    <property type="match status" value="1"/>
</dbReference>
<organism evidence="2 3">
    <name type="scientific">Candidatus Faecivivens stercoravium</name>
    <dbReference type="NCBI Taxonomy" id="2840803"/>
    <lineage>
        <taxon>Bacteria</taxon>
        <taxon>Bacillati</taxon>
        <taxon>Bacillota</taxon>
        <taxon>Clostridia</taxon>
        <taxon>Eubacteriales</taxon>
        <taxon>Oscillospiraceae</taxon>
        <taxon>Oscillospiraceae incertae sedis</taxon>
        <taxon>Candidatus Faecivivens</taxon>
    </lineage>
</organism>
<comment type="caution">
    <text evidence="2">The sequence shown here is derived from an EMBL/GenBank/DDBJ whole genome shotgun (WGS) entry which is preliminary data.</text>
</comment>
<dbReference type="PANTHER" id="PTHR43421:SF1">
    <property type="entry name" value="METALLOPROTEASE PMBA"/>
    <property type="match status" value="1"/>
</dbReference>